<evidence type="ECO:0000313" key="1">
    <source>
        <dbReference type="EMBL" id="AMZ72628.1"/>
    </source>
</evidence>
<evidence type="ECO:0000313" key="2">
    <source>
        <dbReference type="Proteomes" id="UP000076083"/>
    </source>
</evidence>
<protein>
    <submittedName>
        <fullName evidence="1">Uncharacterized protein</fullName>
    </submittedName>
</protein>
<proteinExistence type="predicted"/>
<dbReference type="Proteomes" id="UP000076083">
    <property type="component" value="Chromosome"/>
</dbReference>
<dbReference type="RefSeq" id="WP_063322937.1">
    <property type="nucleotide sequence ID" value="NZ_CP015225.1"/>
</dbReference>
<sequence>MAKTYAKPTLRDFPATGEVTVSLSKTKTLTVKIPDADFDRYSNAQLTLGVGSTHPTSVGAFTSLTDGEEGTPRKGVTVTLTHADLTAYVGQLVELRYVVSYESWDPDTSEPQMLRISA</sequence>
<accession>A0A160A1E8</accession>
<reference evidence="1 2" key="2">
    <citation type="journal article" date="2018" name="Nature">
        <title>Mutant phenotypes for thousands of bacterial genes of unknown function.</title>
        <authorList>
            <person name="Price M.N."/>
            <person name="Wetmore K.M."/>
            <person name="Waters R.J."/>
            <person name="Callaghan M."/>
            <person name="Ray J."/>
            <person name="Liu H."/>
            <person name="Kuehl J.V."/>
            <person name="Melnyk R.A."/>
            <person name="Lamson J.S."/>
            <person name="Suh Y."/>
            <person name="Carlson H.K."/>
            <person name="Esquivel Z."/>
            <person name="Sadeeshkumar H."/>
            <person name="Chakraborty R."/>
            <person name="Zane G.M."/>
            <person name="Rubin B.E."/>
            <person name="Wall J.D."/>
            <person name="Visel A."/>
            <person name="Bristow J."/>
            <person name="Blow M.J."/>
            <person name="Arkin A.P."/>
            <person name="Deutschbauer A.M."/>
        </authorList>
    </citation>
    <scope>NUCLEOTIDE SEQUENCE [LARGE SCALE GENOMIC DNA]</scope>
    <source>
        <strain evidence="1 2">FW300-N2E2</strain>
    </source>
</reference>
<name>A0A160A1E8_PSEFL</name>
<reference evidence="2" key="1">
    <citation type="submission" date="2016-04" db="EMBL/GenBank/DDBJ databases">
        <authorList>
            <person name="Ray J."/>
            <person name="Price M."/>
            <person name="Deutschbauer A."/>
        </authorList>
    </citation>
    <scope>NUCLEOTIDE SEQUENCE [LARGE SCALE GENOMIC DNA]</scope>
    <source>
        <strain evidence="2">FW300-N2E2</strain>
    </source>
</reference>
<dbReference type="EMBL" id="CP015225">
    <property type="protein sequence ID" value="AMZ72628.1"/>
    <property type="molecule type" value="Genomic_DNA"/>
</dbReference>
<organism evidence="1 2">
    <name type="scientific">Pseudomonas fluorescens</name>
    <dbReference type="NCBI Taxonomy" id="294"/>
    <lineage>
        <taxon>Bacteria</taxon>
        <taxon>Pseudomonadati</taxon>
        <taxon>Pseudomonadota</taxon>
        <taxon>Gammaproteobacteria</taxon>
        <taxon>Pseudomonadales</taxon>
        <taxon>Pseudomonadaceae</taxon>
        <taxon>Pseudomonas</taxon>
    </lineage>
</organism>
<dbReference type="AlphaFoldDB" id="A0A160A1E8"/>
<gene>
    <name evidence="1" type="ORF">TK06_16480</name>
</gene>